<dbReference type="EMBL" id="AHCD03000034">
    <property type="protein sequence ID" value="KAF7787164.1"/>
    <property type="molecule type" value="Genomic_DNA"/>
</dbReference>
<dbReference type="Pfam" id="PF06252">
    <property type="entry name" value="GemA"/>
    <property type="match status" value="1"/>
</dbReference>
<dbReference type="GeneID" id="61357819"/>
<comment type="caution">
    <text evidence="1">The sequence shown here is derived from an EMBL/GenBank/DDBJ whole genome shotgun (WGS) entry which is preliminary data.</text>
</comment>
<name>A0A8T0C8R8_9GAMM</name>
<dbReference type="Proteomes" id="UP000016480">
    <property type="component" value="Unassembled WGS sequence"/>
</dbReference>
<protein>
    <recommendedName>
        <fullName evidence="3">Regulatory protein GemA</fullName>
    </recommendedName>
</protein>
<dbReference type="RefSeq" id="WP_010385592.1">
    <property type="nucleotide sequence ID" value="NZ_AHCD03000034.1"/>
</dbReference>
<evidence type="ECO:0000313" key="2">
    <source>
        <dbReference type="Proteomes" id="UP000016480"/>
    </source>
</evidence>
<proteinExistence type="predicted"/>
<organism evidence="1 2">
    <name type="scientific">Pseudoalteromonas rubra</name>
    <dbReference type="NCBI Taxonomy" id="43658"/>
    <lineage>
        <taxon>Bacteria</taxon>
        <taxon>Pseudomonadati</taxon>
        <taxon>Pseudomonadota</taxon>
        <taxon>Gammaproteobacteria</taxon>
        <taxon>Alteromonadales</taxon>
        <taxon>Pseudoalteromonadaceae</taxon>
        <taxon>Pseudoalteromonas</taxon>
    </lineage>
</organism>
<dbReference type="InterPro" id="IPR009363">
    <property type="entry name" value="Phage_Mu_Gp16"/>
</dbReference>
<evidence type="ECO:0008006" key="3">
    <source>
        <dbReference type="Google" id="ProtNLM"/>
    </source>
</evidence>
<gene>
    <name evidence="1" type="ORF">PRUB_a4036</name>
</gene>
<dbReference type="AlphaFoldDB" id="A0A8T0C8R8"/>
<reference evidence="1 2" key="1">
    <citation type="journal article" date="2012" name="J. Bacteriol.">
        <title>Genome sequence of the cycloprodigiosin-producing bacterial strain Pseudoalteromonas rubra ATCC 29570(T).</title>
        <authorList>
            <person name="Xie B.B."/>
            <person name="Shu Y.L."/>
            <person name="Qin Q.L."/>
            <person name="Rong J.C."/>
            <person name="Zhang X.Y."/>
            <person name="Chen X.L."/>
            <person name="Zhou B.C."/>
            <person name="Zhang Y.Z."/>
        </authorList>
    </citation>
    <scope>NUCLEOTIDE SEQUENCE [LARGE SCALE GENOMIC DNA]</scope>
    <source>
        <strain evidence="1 2">DSM 6842</strain>
    </source>
</reference>
<accession>A0A8T0C8R8</accession>
<sequence>MKLSKSRLIQLIHVGKGKLQWDDGFYREILVYCTGKDSCSKMHVGELNTVLDYMKSKGFKVITKKRAGKGRNSPITRDKDQKTPLDKLRQTWIAMKSRGYLRDGSEQALLNWSISQAKRLNKGVAVERLEWLQPTMLHTLIEQLKGWYQREMSSELKDLVPDLRALPLSDQEQYEAQSTVYGHGSFSKCNVEQLEAALAFIGVMLGRYEEATNG</sequence>
<evidence type="ECO:0000313" key="1">
    <source>
        <dbReference type="EMBL" id="KAF7787164.1"/>
    </source>
</evidence>